<evidence type="ECO:0000313" key="1">
    <source>
        <dbReference type="EMBL" id="KAK9715165.1"/>
    </source>
</evidence>
<dbReference type="AlphaFoldDB" id="A0AAW1KAM4"/>
<dbReference type="PANTHER" id="PTHR34222">
    <property type="entry name" value="GAG_PRE-INTEGRS DOMAIN-CONTAINING PROTEIN"/>
    <property type="match status" value="1"/>
</dbReference>
<organism evidence="1 2">
    <name type="scientific">Saponaria officinalis</name>
    <name type="common">Common soapwort</name>
    <name type="synonym">Lychnis saponaria</name>
    <dbReference type="NCBI Taxonomy" id="3572"/>
    <lineage>
        <taxon>Eukaryota</taxon>
        <taxon>Viridiplantae</taxon>
        <taxon>Streptophyta</taxon>
        <taxon>Embryophyta</taxon>
        <taxon>Tracheophyta</taxon>
        <taxon>Spermatophyta</taxon>
        <taxon>Magnoliopsida</taxon>
        <taxon>eudicotyledons</taxon>
        <taxon>Gunneridae</taxon>
        <taxon>Pentapetalae</taxon>
        <taxon>Caryophyllales</taxon>
        <taxon>Caryophyllaceae</taxon>
        <taxon>Caryophylleae</taxon>
        <taxon>Saponaria</taxon>
    </lineage>
</organism>
<dbReference type="EMBL" id="JBDFQZ010000006">
    <property type="protein sequence ID" value="KAK9715165.1"/>
    <property type="molecule type" value="Genomic_DNA"/>
</dbReference>
<evidence type="ECO:0008006" key="3">
    <source>
        <dbReference type="Google" id="ProtNLM"/>
    </source>
</evidence>
<reference evidence="1" key="1">
    <citation type="submission" date="2024-03" db="EMBL/GenBank/DDBJ databases">
        <title>WGS assembly of Saponaria officinalis var. Norfolk2.</title>
        <authorList>
            <person name="Jenkins J."/>
            <person name="Shu S."/>
            <person name="Grimwood J."/>
            <person name="Barry K."/>
            <person name="Goodstein D."/>
            <person name="Schmutz J."/>
            <person name="Leebens-Mack J."/>
            <person name="Osbourn A."/>
        </authorList>
    </citation>
    <scope>NUCLEOTIDE SEQUENCE [LARGE SCALE GENOMIC DNA]</scope>
    <source>
        <strain evidence="1">JIC</strain>
    </source>
</reference>
<protein>
    <recommendedName>
        <fullName evidence="3">Retrotransposon gag domain-containing protein</fullName>
    </recommendedName>
</protein>
<evidence type="ECO:0000313" key="2">
    <source>
        <dbReference type="Proteomes" id="UP001443914"/>
    </source>
</evidence>
<sequence>MTQGEDTVAGYYARLKSVWEDLRSMDGIPDCSCGAITTCTCNVLKKIIDRDNKHMLIDFLMGLDKKYENLRGQILAMEPLPTVNQAFSKVYQAELQRSLSHVDVPDDGMAMAVNQNNFSSMPSSHSKPTNVWRRDAKKPKFDKPQYYCDYCNKNGHTRDYCFKLRDLKENTVLQMSAPEVLQHPERNLLLMLRSSLAMRKILPVIVLLHRLLIRRSTLPFFKQL</sequence>
<keyword evidence="2" id="KW-1185">Reference proteome</keyword>
<name>A0AAW1KAM4_SAPOF</name>
<proteinExistence type="predicted"/>
<accession>A0AAW1KAM4</accession>
<dbReference type="Proteomes" id="UP001443914">
    <property type="component" value="Unassembled WGS sequence"/>
</dbReference>
<comment type="caution">
    <text evidence="1">The sequence shown here is derived from an EMBL/GenBank/DDBJ whole genome shotgun (WGS) entry which is preliminary data.</text>
</comment>
<gene>
    <name evidence="1" type="ORF">RND81_06G147100</name>
</gene>
<dbReference type="PANTHER" id="PTHR34222:SF79">
    <property type="entry name" value="RETROVIRUS-RELATED POL POLYPROTEIN FROM TRANSPOSON TNT 1-94"/>
    <property type="match status" value="1"/>
</dbReference>